<evidence type="ECO:0000259" key="2">
    <source>
        <dbReference type="Pfam" id="PF05699"/>
    </source>
</evidence>
<accession>A0A078FS14</accession>
<dbReference type="InterPro" id="IPR008906">
    <property type="entry name" value="HATC_C_dom"/>
</dbReference>
<proteinExistence type="predicted"/>
<gene>
    <name evidence="3" type="primary">BnaA07g08080D</name>
    <name evidence="3" type="ORF">GSBRNA2T00089830001</name>
</gene>
<sequence length="134" mass="15067">MGLILYCVIVECSKNPGSTPRSRKFDMMVFREMIAGAIVEHDLAYSFLSRMACDVLSILITTVSSESSFSAGSRVLSKYRSRLLPSNVQALICGRNWLRGFEVTSDSDEEEEEEEKEGEEKEGEEEGGRKKRSK</sequence>
<evidence type="ECO:0000256" key="1">
    <source>
        <dbReference type="SAM" id="MobiDB-lite"/>
    </source>
</evidence>
<evidence type="ECO:0000313" key="4">
    <source>
        <dbReference type="Proteomes" id="UP000028999"/>
    </source>
</evidence>
<keyword evidence="4" id="KW-1185">Reference proteome</keyword>
<name>A0A078FS14_BRANA</name>
<protein>
    <submittedName>
        <fullName evidence="3">BnaA07g08080D protein</fullName>
    </submittedName>
</protein>
<dbReference type="PANTHER" id="PTHR23272:SF166">
    <property type="entry name" value="ZINC FINGER BED DOMAIN-CONTAINING PROTEIN RICESLEEPER 2-LIKE ISOFORM X1"/>
    <property type="match status" value="1"/>
</dbReference>
<dbReference type="Gramene" id="CDY15637">
    <property type="protein sequence ID" value="CDY15637"/>
    <property type="gene ID" value="GSBRNA2T00089830001"/>
</dbReference>
<evidence type="ECO:0000313" key="3">
    <source>
        <dbReference type="EMBL" id="CDY15637.1"/>
    </source>
</evidence>
<dbReference type="PANTHER" id="PTHR23272">
    <property type="entry name" value="BED FINGER-RELATED"/>
    <property type="match status" value="1"/>
</dbReference>
<dbReference type="PaxDb" id="3708-A0A078FS14"/>
<dbReference type="Pfam" id="PF05699">
    <property type="entry name" value="Dimer_Tnp_hAT"/>
    <property type="match status" value="1"/>
</dbReference>
<dbReference type="AlphaFoldDB" id="A0A078FS14"/>
<dbReference type="Proteomes" id="UP000028999">
    <property type="component" value="Unassembled WGS sequence"/>
</dbReference>
<dbReference type="InterPro" id="IPR012337">
    <property type="entry name" value="RNaseH-like_sf"/>
</dbReference>
<feature type="compositionally biased region" description="Acidic residues" evidence="1">
    <location>
        <begin position="105"/>
        <end position="125"/>
    </location>
</feature>
<feature type="region of interest" description="Disordered" evidence="1">
    <location>
        <begin position="104"/>
        <end position="134"/>
    </location>
</feature>
<organism evidence="3 4">
    <name type="scientific">Brassica napus</name>
    <name type="common">Rape</name>
    <dbReference type="NCBI Taxonomy" id="3708"/>
    <lineage>
        <taxon>Eukaryota</taxon>
        <taxon>Viridiplantae</taxon>
        <taxon>Streptophyta</taxon>
        <taxon>Embryophyta</taxon>
        <taxon>Tracheophyta</taxon>
        <taxon>Spermatophyta</taxon>
        <taxon>Magnoliopsida</taxon>
        <taxon>eudicotyledons</taxon>
        <taxon>Gunneridae</taxon>
        <taxon>Pentapetalae</taxon>
        <taxon>rosids</taxon>
        <taxon>malvids</taxon>
        <taxon>Brassicales</taxon>
        <taxon>Brassicaceae</taxon>
        <taxon>Brassiceae</taxon>
        <taxon>Brassica</taxon>
    </lineage>
</organism>
<feature type="domain" description="HAT C-terminal dimerisation" evidence="2">
    <location>
        <begin position="41"/>
        <end position="98"/>
    </location>
</feature>
<dbReference type="EMBL" id="LK032056">
    <property type="protein sequence ID" value="CDY15637.1"/>
    <property type="molecule type" value="Genomic_DNA"/>
</dbReference>
<reference evidence="3 4" key="1">
    <citation type="journal article" date="2014" name="Science">
        <title>Plant genetics. Early allopolyploid evolution in the post-Neolithic Brassica napus oilseed genome.</title>
        <authorList>
            <person name="Chalhoub B."/>
            <person name="Denoeud F."/>
            <person name="Liu S."/>
            <person name="Parkin I.A."/>
            <person name="Tang H."/>
            <person name="Wang X."/>
            <person name="Chiquet J."/>
            <person name="Belcram H."/>
            <person name="Tong C."/>
            <person name="Samans B."/>
            <person name="Correa M."/>
            <person name="Da Silva C."/>
            <person name="Just J."/>
            <person name="Falentin C."/>
            <person name="Koh C.S."/>
            <person name="Le Clainche I."/>
            <person name="Bernard M."/>
            <person name="Bento P."/>
            <person name="Noel B."/>
            <person name="Labadie K."/>
            <person name="Alberti A."/>
            <person name="Charles M."/>
            <person name="Arnaud D."/>
            <person name="Guo H."/>
            <person name="Daviaud C."/>
            <person name="Alamery S."/>
            <person name="Jabbari K."/>
            <person name="Zhao M."/>
            <person name="Edger P.P."/>
            <person name="Chelaifa H."/>
            <person name="Tack D."/>
            <person name="Lassalle G."/>
            <person name="Mestiri I."/>
            <person name="Schnel N."/>
            <person name="Le Paslier M.C."/>
            <person name="Fan G."/>
            <person name="Renault V."/>
            <person name="Bayer P.E."/>
            <person name="Golicz A.A."/>
            <person name="Manoli S."/>
            <person name="Lee T.H."/>
            <person name="Thi V.H."/>
            <person name="Chalabi S."/>
            <person name="Hu Q."/>
            <person name="Fan C."/>
            <person name="Tollenaere R."/>
            <person name="Lu Y."/>
            <person name="Battail C."/>
            <person name="Shen J."/>
            <person name="Sidebottom C.H."/>
            <person name="Wang X."/>
            <person name="Canaguier A."/>
            <person name="Chauveau A."/>
            <person name="Berard A."/>
            <person name="Deniot G."/>
            <person name="Guan M."/>
            <person name="Liu Z."/>
            <person name="Sun F."/>
            <person name="Lim Y.P."/>
            <person name="Lyons E."/>
            <person name="Town C.D."/>
            <person name="Bancroft I."/>
            <person name="Wang X."/>
            <person name="Meng J."/>
            <person name="Ma J."/>
            <person name="Pires J.C."/>
            <person name="King G.J."/>
            <person name="Brunel D."/>
            <person name="Delourme R."/>
            <person name="Renard M."/>
            <person name="Aury J.M."/>
            <person name="Adams K.L."/>
            <person name="Batley J."/>
            <person name="Snowdon R.J."/>
            <person name="Tost J."/>
            <person name="Edwards D."/>
            <person name="Zhou Y."/>
            <person name="Hua W."/>
            <person name="Sharpe A.G."/>
            <person name="Paterson A.H."/>
            <person name="Guan C."/>
            <person name="Wincker P."/>
        </authorList>
    </citation>
    <scope>NUCLEOTIDE SEQUENCE [LARGE SCALE GENOMIC DNA]</scope>
    <source>
        <strain evidence="4">cv. Darmor-bzh</strain>
    </source>
</reference>
<dbReference type="GO" id="GO:0046983">
    <property type="term" value="F:protein dimerization activity"/>
    <property type="evidence" value="ECO:0007669"/>
    <property type="project" value="InterPro"/>
</dbReference>
<dbReference type="SUPFAM" id="SSF53098">
    <property type="entry name" value="Ribonuclease H-like"/>
    <property type="match status" value="1"/>
</dbReference>
<dbReference type="STRING" id="3708.A0A078FS14"/>